<dbReference type="InterPro" id="IPR046960">
    <property type="entry name" value="PPR_At4g14850-like_plant"/>
</dbReference>
<evidence type="ECO:0000313" key="4">
    <source>
        <dbReference type="Proteomes" id="UP001420932"/>
    </source>
</evidence>
<keyword evidence="4" id="KW-1185">Reference proteome</keyword>
<dbReference type="GO" id="GO:0009451">
    <property type="term" value="P:RNA modification"/>
    <property type="evidence" value="ECO:0007669"/>
    <property type="project" value="InterPro"/>
</dbReference>
<gene>
    <name evidence="3" type="ORF">Syun_012055</name>
</gene>
<dbReference type="PROSITE" id="PS51375">
    <property type="entry name" value="PPR"/>
    <property type="match status" value="1"/>
</dbReference>
<feature type="repeat" description="PPR" evidence="2">
    <location>
        <begin position="39"/>
        <end position="73"/>
    </location>
</feature>
<evidence type="ECO:0000256" key="2">
    <source>
        <dbReference type="PROSITE-ProRule" id="PRU00708"/>
    </source>
</evidence>
<accession>A0AAP0JZQ5</accession>
<protein>
    <recommendedName>
        <fullName evidence="5">Pentatricopeptide repeat-containing protein</fullName>
    </recommendedName>
</protein>
<dbReference type="Gene3D" id="1.25.40.10">
    <property type="entry name" value="Tetratricopeptide repeat domain"/>
    <property type="match status" value="1"/>
</dbReference>
<proteinExistence type="predicted"/>
<sequence>MKMGLDLNVFMGSSLVDMYGKCKVIRDARKLFDEVPERNVVSWSCLIYGYAQFGEDDEALRLFKQGVVEELEVNDFTFSSVNRVYGSETLLELDATAPSVHPNRHVDLSSHNGNATLCSFSLPTIHCSFLSQRETQNHYPALSPSFALTK</sequence>
<comment type="caution">
    <text evidence="3">The sequence shown here is derived from an EMBL/GenBank/DDBJ whole genome shotgun (WGS) entry which is preliminary data.</text>
</comment>
<dbReference type="GO" id="GO:0003723">
    <property type="term" value="F:RNA binding"/>
    <property type="evidence" value="ECO:0007669"/>
    <property type="project" value="InterPro"/>
</dbReference>
<name>A0AAP0JZQ5_9MAGN</name>
<evidence type="ECO:0000313" key="3">
    <source>
        <dbReference type="EMBL" id="KAK9142655.1"/>
    </source>
</evidence>
<dbReference type="Pfam" id="PF01535">
    <property type="entry name" value="PPR"/>
    <property type="match status" value="2"/>
</dbReference>
<organism evidence="3 4">
    <name type="scientific">Stephania yunnanensis</name>
    <dbReference type="NCBI Taxonomy" id="152371"/>
    <lineage>
        <taxon>Eukaryota</taxon>
        <taxon>Viridiplantae</taxon>
        <taxon>Streptophyta</taxon>
        <taxon>Embryophyta</taxon>
        <taxon>Tracheophyta</taxon>
        <taxon>Spermatophyta</taxon>
        <taxon>Magnoliopsida</taxon>
        <taxon>Ranunculales</taxon>
        <taxon>Menispermaceae</taxon>
        <taxon>Menispermoideae</taxon>
        <taxon>Cissampelideae</taxon>
        <taxon>Stephania</taxon>
    </lineage>
</organism>
<reference evidence="3 4" key="1">
    <citation type="submission" date="2024-01" db="EMBL/GenBank/DDBJ databases">
        <title>Genome assemblies of Stephania.</title>
        <authorList>
            <person name="Yang L."/>
        </authorList>
    </citation>
    <scope>NUCLEOTIDE SEQUENCE [LARGE SCALE GENOMIC DNA]</scope>
    <source>
        <strain evidence="3">YNDBR</strain>
        <tissue evidence="3">Leaf</tissue>
    </source>
</reference>
<dbReference type="Proteomes" id="UP001420932">
    <property type="component" value="Unassembled WGS sequence"/>
</dbReference>
<dbReference type="InterPro" id="IPR002885">
    <property type="entry name" value="PPR_rpt"/>
</dbReference>
<dbReference type="EMBL" id="JBBNAF010000005">
    <property type="protein sequence ID" value="KAK9142655.1"/>
    <property type="molecule type" value="Genomic_DNA"/>
</dbReference>
<dbReference type="PANTHER" id="PTHR47926">
    <property type="entry name" value="PENTATRICOPEPTIDE REPEAT-CONTAINING PROTEIN"/>
    <property type="match status" value="1"/>
</dbReference>
<evidence type="ECO:0000256" key="1">
    <source>
        <dbReference type="ARBA" id="ARBA00022737"/>
    </source>
</evidence>
<dbReference type="AlphaFoldDB" id="A0AAP0JZQ5"/>
<dbReference type="NCBIfam" id="TIGR00756">
    <property type="entry name" value="PPR"/>
    <property type="match status" value="1"/>
</dbReference>
<keyword evidence="1" id="KW-0677">Repeat</keyword>
<dbReference type="InterPro" id="IPR011990">
    <property type="entry name" value="TPR-like_helical_dom_sf"/>
</dbReference>
<dbReference type="FunFam" id="1.25.40.10:FF:000285">
    <property type="entry name" value="Pentatricopeptide repeat-containing protein, chloroplastic"/>
    <property type="match status" value="1"/>
</dbReference>
<evidence type="ECO:0008006" key="5">
    <source>
        <dbReference type="Google" id="ProtNLM"/>
    </source>
</evidence>